<dbReference type="RefSeq" id="WP_346754913.1">
    <property type="nucleotide sequence ID" value="NZ_JAUJEA010000013.1"/>
</dbReference>
<dbReference type="NCBIfam" id="TIGR02145">
    <property type="entry name" value="Fib_succ_major"/>
    <property type="match status" value="1"/>
</dbReference>
<feature type="domain" description="Fibrobacter succinogenes major paralogous" evidence="1">
    <location>
        <begin position="37"/>
        <end position="226"/>
    </location>
</feature>
<sequence>MKKLIYIIWIVGFENTLFAQETGTFIDKRDGLEYEWVKIGQQIWMAENLNFKTEKGSWVNKEPVEYLPDEFAIARKNQGIALVYGRLYDWKTANEVCPKGWHLPSDKEWMYLERYLGMNQDESDKIGYRGTYEGEMLKSNNEWVGQIFVEKEVIQGIDFFNFSALPGGARLRMLGSTMVVPGMEGYFWTSTNYNNKAWFRKLHYNESKIGRDLTTKKSGFCVRCVKNSTKSDSQNEFVIEPNSWIKLKEQNRKNSINKLKKYKIGVTDKAQFVSDGWNFHDSRMGNIGIINMKKTPQRSEYVLGICEPYNPSKAQEVYNAIPEGMIETVDNAIIDNGMELKVSIQEKQTNLELTQTMANREDKINYIANLVFENNILVSFKLH</sequence>
<dbReference type="EMBL" id="JAUJEA010000013">
    <property type="protein sequence ID" value="MDN5204893.1"/>
    <property type="molecule type" value="Genomic_DNA"/>
</dbReference>
<name>A0ABT8KXL3_9BACT</name>
<accession>A0ABT8KXL3</accession>
<dbReference type="InterPro" id="IPR011871">
    <property type="entry name" value="Fib_succ_major"/>
</dbReference>
<evidence type="ECO:0000313" key="3">
    <source>
        <dbReference type="Proteomes" id="UP001172082"/>
    </source>
</evidence>
<protein>
    <submittedName>
        <fullName evidence="2">Fibrobacter succinogenes major paralogous domain-containing protein</fullName>
    </submittedName>
</protein>
<evidence type="ECO:0000259" key="1">
    <source>
        <dbReference type="Pfam" id="PF09603"/>
    </source>
</evidence>
<proteinExistence type="predicted"/>
<dbReference type="Proteomes" id="UP001172082">
    <property type="component" value="Unassembled WGS sequence"/>
</dbReference>
<comment type="caution">
    <text evidence="2">The sequence shown here is derived from an EMBL/GenBank/DDBJ whole genome shotgun (WGS) entry which is preliminary data.</text>
</comment>
<dbReference type="Pfam" id="PF09603">
    <property type="entry name" value="Fib_succ_major"/>
    <property type="match status" value="1"/>
</dbReference>
<reference evidence="2" key="1">
    <citation type="submission" date="2023-06" db="EMBL/GenBank/DDBJ databases">
        <title>Genomic of Parafulvivirga corallium.</title>
        <authorList>
            <person name="Wang G."/>
        </authorList>
    </citation>
    <scope>NUCLEOTIDE SEQUENCE</scope>
    <source>
        <strain evidence="2">BMA10</strain>
    </source>
</reference>
<evidence type="ECO:0000313" key="2">
    <source>
        <dbReference type="EMBL" id="MDN5204893.1"/>
    </source>
</evidence>
<keyword evidence="3" id="KW-1185">Reference proteome</keyword>
<gene>
    <name evidence="2" type="ORF">QQ008_26110</name>
</gene>
<organism evidence="2 3">
    <name type="scientific">Splendidivirga corallicola</name>
    <dbReference type="NCBI Taxonomy" id="3051826"/>
    <lineage>
        <taxon>Bacteria</taxon>
        <taxon>Pseudomonadati</taxon>
        <taxon>Bacteroidota</taxon>
        <taxon>Cytophagia</taxon>
        <taxon>Cytophagales</taxon>
        <taxon>Splendidivirgaceae</taxon>
        <taxon>Splendidivirga</taxon>
    </lineage>
</organism>